<accession>A0A2T7F6W6</accession>
<dbReference type="Proteomes" id="UP000244336">
    <property type="component" value="Chromosome 1"/>
</dbReference>
<name>A0A2T7F6W6_9POAL</name>
<dbReference type="InterPro" id="IPR000415">
    <property type="entry name" value="Nitroreductase-like"/>
</dbReference>
<gene>
    <name evidence="1" type="ORF">GQ55_1G239300</name>
</gene>
<sequence>MMGILTSGVVCRCPPRVRMSRKLRRGRMRRPAYRRLLFAAFAVARITVFPPRVHIRPVHWSLRVNYSSGNLHLFEAYFFFLAGSPAVAHYDPRDHLLEKSAPRRPLEHARCLRWR</sequence>
<evidence type="ECO:0000313" key="2">
    <source>
        <dbReference type="Proteomes" id="UP000244336"/>
    </source>
</evidence>
<dbReference type="Gene3D" id="3.40.109.10">
    <property type="entry name" value="NADH Oxidase"/>
    <property type="match status" value="1"/>
</dbReference>
<evidence type="ECO:0000313" key="1">
    <source>
        <dbReference type="EMBL" id="PUZ75823.1"/>
    </source>
</evidence>
<keyword evidence="2" id="KW-1185">Reference proteome</keyword>
<protein>
    <submittedName>
        <fullName evidence="1">Uncharacterized protein</fullName>
    </submittedName>
</protein>
<dbReference type="Gramene" id="PUZ75823">
    <property type="protein sequence ID" value="PUZ75823"/>
    <property type="gene ID" value="GQ55_1G239300"/>
</dbReference>
<reference evidence="1 2" key="1">
    <citation type="submission" date="2018-04" db="EMBL/GenBank/DDBJ databases">
        <title>WGS assembly of Panicum hallii var. hallii HAL2.</title>
        <authorList>
            <person name="Lovell J."/>
            <person name="Jenkins J."/>
            <person name="Lowry D."/>
            <person name="Mamidi S."/>
            <person name="Sreedasyam A."/>
            <person name="Weng X."/>
            <person name="Barry K."/>
            <person name="Bonette J."/>
            <person name="Campitelli B."/>
            <person name="Daum C."/>
            <person name="Gordon S."/>
            <person name="Gould B."/>
            <person name="Lipzen A."/>
            <person name="MacQueen A."/>
            <person name="Palacio-Mejia J."/>
            <person name="Plott C."/>
            <person name="Shakirov E."/>
            <person name="Shu S."/>
            <person name="Yoshinaga Y."/>
            <person name="Zane M."/>
            <person name="Rokhsar D."/>
            <person name="Grimwood J."/>
            <person name="Schmutz J."/>
            <person name="Juenger T."/>
        </authorList>
    </citation>
    <scope>NUCLEOTIDE SEQUENCE [LARGE SCALE GENOMIC DNA]</scope>
    <source>
        <strain evidence="2">cv. HAL2</strain>
    </source>
</reference>
<organism evidence="1 2">
    <name type="scientific">Panicum hallii var. hallii</name>
    <dbReference type="NCBI Taxonomy" id="1504633"/>
    <lineage>
        <taxon>Eukaryota</taxon>
        <taxon>Viridiplantae</taxon>
        <taxon>Streptophyta</taxon>
        <taxon>Embryophyta</taxon>
        <taxon>Tracheophyta</taxon>
        <taxon>Spermatophyta</taxon>
        <taxon>Magnoliopsida</taxon>
        <taxon>Liliopsida</taxon>
        <taxon>Poales</taxon>
        <taxon>Poaceae</taxon>
        <taxon>PACMAD clade</taxon>
        <taxon>Panicoideae</taxon>
        <taxon>Panicodae</taxon>
        <taxon>Paniceae</taxon>
        <taxon>Panicinae</taxon>
        <taxon>Panicum</taxon>
        <taxon>Panicum sect. Panicum</taxon>
    </lineage>
</organism>
<proteinExistence type="predicted"/>
<dbReference type="EMBL" id="CM009749">
    <property type="protein sequence ID" value="PUZ75823.1"/>
    <property type="molecule type" value="Genomic_DNA"/>
</dbReference>
<dbReference type="GO" id="GO:0016491">
    <property type="term" value="F:oxidoreductase activity"/>
    <property type="evidence" value="ECO:0007669"/>
    <property type="project" value="InterPro"/>
</dbReference>
<dbReference type="AlphaFoldDB" id="A0A2T7F6W6"/>